<evidence type="ECO:0000313" key="1">
    <source>
        <dbReference type="EMBL" id="KAE9153570.1"/>
    </source>
</evidence>
<dbReference type="Proteomes" id="UP000476176">
    <property type="component" value="Unassembled WGS sequence"/>
</dbReference>
<gene>
    <name evidence="1" type="ORF">PF004_g32802</name>
</gene>
<name>A0A6G0M6U6_9STRA</name>
<accession>A0A6G0M6U6</accession>
<organism evidence="1 2">
    <name type="scientific">Phytophthora fragariae</name>
    <dbReference type="NCBI Taxonomy" id="53985"/>
    <lineage>
        <taxon>Eukaryota</taxon>
        <taxon>Sar</taxon>
        <taxon>Stramenopiles</taxon>
        <taxon>Oomycota</taxon>
        <taxon>Peronosporomycetes</taxon>
        <taxon>Peronosporales</taxon>
        <taxon>Peronosporaceae</taxon>
        <taxon>Phytophthora</taxon>
    </lineage>
</organism>
<protein>
    <submittedName>
        <fullName evidence="1">Uncharacterized protein</fullName>
    </submittedName>
</protein>
<comment type="caution">
    <text evidence="1">The sequence shown here is derived from an EMBL/GenBank/DDBJ whole genome shotgun (WGS) entry which is preliminary data.</text>
</comment>
<sequence>MAAAAAQQQAVADTPASAARLVAASEFTHGQLRLPSSKVCPASWSRLVAASTPRMASCRCLAGGS</sequence>
<reference evidence="1 2" key="1">
    <citation type="submission" date="2018-09" db="EMBL/GenBank/DDBJ databases">
        <title>Genomic investigation of the strawberry pathogen Phytophthora fragariae indicates pathogenicity is determined by transcriptional variation in three key races.</title>
        <authorList>
            <person name="Adams T.M."/>
            <person name="Armitage A.D."/>
            <person name="Sobczyk M.K."/>
            <person name="Bates H.J."/>
            <person name="Dunwell J.M."/>
            <person name="Nellist C.F."/>
            <person name="Harrison R.J."/>
        </authorList>
    </citation>
    <scope>NUCLEOTIDE SEQUENCE [LARGE SCALE GENOMIC DNA]</scope>
    <source>
        <strain evidence="1 2">BC-23</strain>
    </source>
</reference>
<evidence type="ECO:0000313" key="2">
    <source>
        <dbReference type="Proteomes" id="UP000476176"/>
    </source>
</evidence>
<dbReference type="EMBL" id="QXGC01011591">
    <property type="protein sequence ID" value="KAE9153570.1"/>
    <property type="molecule type" value="Genomic_DNA"/>
</dbReference>
<proteinExistence type="predicted"/>
<dbReference type="AlphaFoldDB" id="A0A6G0M6U6"/>